<dbReference type="InterPro" id="IPR003339">
    <property type="entry name" value="ABC/ECF_trnsptr_transmembrane"/>
</dbReference>
<dbReference type="AlphaFoldDB" id="A0A1F2PE44"/>
<evidence type="ECO:0000256" key="6">
    <source>
        <dbReference type="SAM" id="Phobius"/>
    </source>
</evidence>
<evidence type="ECO:0000256" key="4">
    <source>
        <dbReference type="ARBA" id="ARBA00022989"/>
    </source>
</evidence>
<dbReference type="GO" id="GO:0043190">
    <property type="term" value="C:ATP-binding cassette (ABC) transporter complex"/>
    <property type="evidence" value="ECO:0007669"/>
    <property type="project" value="InterPro"/>
</dbReference>
<evidence type="ECO:0000256" key="2">
    <source>
        <dbReference type="ARBA" id="ARBA00022475"/>
    </source>
</evidence>
<dbReference type="PANTHER" id="PTHR43723">
    <property type="entry name" value="COBALT TRANSPORT PROTEIN CBIQ"/>
    <property type="match status" value="1"/>
</dbReference>
<dbReference type="InterPro" id="IPR012809">
    <property type="entry name" value="ECF_CbiQ"/>
</dbReference>
<dbReference type="GO" id="GO:0006824">
    <property type="term" value="P:cobalt ion transport"/>
    <property type="evidence" value="ECO:0007669"/>
    <property type="project" value="InterPro"/>
</dbReference>
<evidence type="ECO:0000256" key="1">
    <source>
        <dbReference type="ARBA" id="ARBA00004651"/>
    </source>
</evidence>
<dbReference type="PANTHER" id="PTHR43723:SF1">
    <property type="entry name" value="COBALT TRANSPORT PROTEIN CBIQ"/>
    <property type="match status" value="1"/>
</dbReference>
<reference evidence="7 8" key="1">
    <citation type="submission" date="2015-09" db="EMBL/GenBank/DDBJ databases">
        <title>Genome sequence of Acetobacterium wieringae DSM 1911.</title>
        <authorList>
            <person name="Poehlein A."/>
            <person name="Bengelsdorf F.R."/>
            <person name="Schiel-Bengelsdorf B."/>
            <person name="Duerre P."/>
            <person name="Daniel R."/>
        </authorList>
    </citation>
    <scope>NUCLEOTIDE SEQUENCE [LARGE SCALE GENOMIC DNA]</scope>
    <source>
        <strain evidence="7 8">DSM 1911</strain>
    </source>
</reference>
<proteinExistence type="predicted"/>
<keyword evidence="2" id="KW-1003">Cell membrane</keyword>
<dbReference type="Proteomes" id="UP000176244">
    <property type="component" value="Unassembled WGS sequence"/>
</dbReference>
<dbReference type="STRING" id="52694.ACWI_31620"/>
<feature type="transmembrane region" description="Helical" evidence="6">
    <location>
        <begin position="274"/>
        <end position="291"/>
    </location>
</feature>
<dbReference type="InterPro" id="IPR052770">
    <property type="entry name" value="Cobalt_transport_CbiQ"/>
</dbReference>
<keyword evidence="5 6" id="KW-0472">Membrane</keyword>
<keyword evidence="4 6" id="KW-1133">Transmembrane helix</keyword>
<gene>
    <name evidence="7" type="primary">cbiQ_2</name>
    <name evidence="7" type="ORF">ACWI_31620</name>
</gene>
<comment type="caution">
    <text evidence="7">The sequence shown here is derived from an EMBL/GenBank/DDBJ whole genome shotgun (WGS) entry which is preliminary data.</text>
</comment>
<dbReference type="CDD" id="cd16914">
    <property type="entry name" value="EcfT"/>
    <property type="match status" value="1"/>
</dbReference>
<evidence type="ECO:0000313" key="8">
    <source>
        <dbReference type="Proteomes" id="UP000176244"/>
    </source>
</evidence>
<sequence length="292" mass="32922">MENSSAKRLDFVRTNEKSDNSHHHYKHHHQIGHKHGEGSAIDYYAYASKIRGWNPSFKVAFSVLTLLLCIVLNNPLVSLAVIVSMAYLTVVKGGLPLGAYLSVLMIPLTFIILGTVAIGIDFSRQPIGQFNLYLGFGYLYTSIAKLKEMVFLMMKVFGAISAMIMMTLSTPSSEIIGVLRKAHVPKLIIELMNLIYRYIFILLDVFNNMRNSADSRQGYCDFKTSCQTFGNVASNMLVLSLKKANAYYTAMEARGYEGDLVFLEDEKPFQISQVIYAVGFMLFLLLLWYVTK</sequence>
<dbReference type="EMBL" id="LKEU01000042">
    <property type="protein sequence ID" value="OFV69305.1"/>
    <property type="molecule type" value="Genomic_DNA"/>
</dbReference>
<evidence type="ECO:0000256" key="5">
    <source>
        <dbReference type="ARBA" id="ARBA00023136"/>
    </source>
</evidence>
<feature type="transmembrane region" description="Helical" evidence="6">
    <location>
        <begin position="59"/>
        <end position="87"/>
    </location>
</feature>
<accession>A0A1F2PE44</accession>
<protein>
    <submittedName>
        <fullName evidence="7">Cobalt transport protein CbiQ</fullName>
    </submittedName>
</protein>
<comment type="subcellular location">
    <subcellularLocation>
        <location evidence="1">Cell membrane</location>
        <topology evidence="1">Multi-pass membrane protein</topology>
    </subcellularLocation>
</comment>
<feature type="transmembrane region" description="Helical" evidence="6">
    <location>
        <begin position="149"/>
        <end position="168"/>
    </location>
</feature>
<dbReference type="Pfam" id="PF02361">
    <property type="entry name" value="CbiQ"/>
    <property type="match status" value="1"/>
</dbReference>
<feature type="transmembrane region" description="Helical" evidence="6">
    <location>
        <begin position="99"/>
        <end position="120"/>
    </location>
</feature>
<organism evidence="7 8">
    <name type="scientific">Acetobacterium wieringae</name>
    <dbReference type="NCBI Taxonomy" id="52694"/>
    <lineage>
        <taxon>Bacteria</taxon>
        <taxon>Bacillati</taxon>
        <taxon>Bacillota</taxon>
        <taxon>Clostridia</taxon>
        <taxon>Eubacteriales</taxon>
        <taxon>Eubacteriaceae</taxon>
        <taxon>Acetobacterium</taxon>
    </lineage>
</organism>
<evidence type="ECO:0000256" key="3">
    <source>
        <dbReference type="ARBA" id="ARBA00022692"/>
    </source>
</evidence>
<keyword evidence="3 6" id="KW-0812">Transmembrane</keyword>
<evidence type="ECO:0000313" key="7">
    <source>
        <dbReference type="EMBL" id="OFV69305.1"/>
    </source>
</evidence>
<dbReference type="OrthoDB" id="9815246at2"/>
<dbReference type="RefSeq" id="WP_070372421.1">
    <property type="nucleotide sequence ID" value="NZ_LKEU01000042.1"/>
</dbReference>
<name>A0A1F2PE44_9FIRM</name>
<dbReference type="NCBIfam" id="TIGR02454">
    <property type="entry name" value="ECF_T_CbiQ"/>
    <property type="match status" value="1"/>
</dbReference>
<feature type="transmembrane region" description="Helical" evidence="6">
    <location>
        <begin position="188"/>
        <end position="206"/>
    </location>
</feature>